<dbReference type="PANTHER" id="PTHR12385:SF14">
    <property type="entry name" value="CHOLINE TRANSPORTER-LIKE 2"/>
    <property type="match status" value="1"/>
</dbReference>
<evidence type="ECO:0000256" key="6">
    <source>
        <dbReference type="ARBA" id="ARBA00023180"/>
    </source>
</evidence>
<organism evidence="8">
    <name type="scientific">Menopon gallinae</name>
    <name type="common">poultry shaft louse</name>
    <dbReference type="NCBI Taxonomy" id="328185"/>
    <lineage>
        <taxon>Eukaryota</taxon>
        <taxon>Metazoa</taxon>
        <taxon>Ecdysozoa</taxon>
        <taxon>Arthropoda</taxon>
        <taxon>Hexapoda</taxon>
        <taxon>Insecta</taxon>
        <taxon>Pterygota</taxon>
        <taxon>Neoptera</taxon>
        <taxon>Paraneoptera</taxon>
        <taxon>Psocodea</taxon>
        <taxon>Troctomorpha</taxon>
        <taxon>Phthiraptera</taxon>
        <taxon>Amblycera</taxon>
        <taxon>Menoponidae</taxon>
        <taxon>Menopon</taxon>
    </lineage>
</organism>
<keyword evidence="3 7" id="KW-0812">Transmembrane</keyword>
<comment type="similarity">
    <text evidence="2 7">Belongs to the CTL (choline transporter-like) family.</text>
</comment>
<evidence type="ECO:0000313" key="8">
    <source>
        <dbReference type="EMBL" id="KAL0276439.1"/>
    </source>
</evidence>
<dbReference type="PANTHER" id="PTHR12385">
    <property type="entry name" value="CHOLINE TRANSPORTER-LIKE (SLC FAMILY 44)"/>
    <property type="match status" value="1"/>
</dbReference>
<evidence type="ECO:0000256" key="3">
    <source>
        <dbReference type="ARBA" id="ARBA00022692"/>
    </source>
</evidence>
<evidence type="ECO:0000256" key="7">
    <source>
        <dbReference type="RuleBase" id="RU368066"/>
    </source>
</evidence>
<feature type="transmembrane region" description="Helical" evidence="7">
    <location>
        <begin position="268"/>
        <end position="286"/>
    </location>
</feature>
<feature type="transmembrane region" description="Helical" evidence="7">
    <location>
        <begin position="686"/>
        <end position="708"/>
    </location>
</feature>
<evidence type="ECO:0000256" key="1">
    <source>
        <dbReference type="ARBA" id="ARBA00004141"/>
    </source>
</evidence>
<comment type="subcellular location">
    <subcellularLocation>
        <location evidence="7">Cell membrane</location>
        <topology evidence="7">Multi-pass membrane protein</topology>
    </subcellularLocation>
    <subcellularLocation>
        <location evidence="1">Membrane</location>
        <topology evidence="1">Multi-pass membrane protein</topology>
    </subcellularLocation>
</comment>
<dbReference type="Pfam" id="PF04515">
    <property type="entry name" value="Choline_transpo"/>
    <property type="match status" value="1"/>
</dbReference>
<proteinExistence type="inferred from homology"/>
<keyword evidence="6" id="KW-0325">Glycoprotein</keyword>
<comment type="function">
    <text evidence="7">Choline transporter.</text>
</comment>
<feature type="transmembrane region" description="Helical" evidence="7">
    <location>
        <begin position="543"/>
        <end position="563"/>
    </location>
</feature>
<evidence type="ECO:0000256" key="2">
    <source>
        <dbReference type="ARBA" id="ARBA00007168"/>
    </source>
</evidence>
<gene>
    <name evidence="8" type="ORF">PYX00_004016</name>
</gene>
<feature type="transmembrane region" description="Helical" evidence="7">
    <location>
        <begin position="353"/>
        <end position="376"/>
    </location>
</feature>
<feature type="transmembrane region" description="Helical" evidence="7">
    <location>
        <begin position="292"/>
        <end position="313"/>
    </location>
</feature>
<dbReference type="AlphaFoldDB" id="A0AAW2I2N8"/>
<feature type="transmembrane region" description="Helical" evidence="7">
    <location>
        <begin position="504"/>
        <end position="523"/>
    </location>
</feature>
<evidence type="ECO:0000256" key="4">
    <source>
        <dbReference type="ARBA" id="ARBA00022989"/>
    </source>
</evidence>
<accession>A0AAW2I2N8</accession>
<name>A0AAW2I2N8_9NEOP</name>
<dbReference type="GO" id="GO:0005886">
    <property type="term" value="C:plasma membrane"/>
    <property type="evidence" value="ECO:0007669"/>
    <property type="project" value="UniProtKB-SubCell"/>
</dbReference>
<evidence type="ECO:0000256" key="5">
    <source>
        <dbReference type="ARBA" id="ARBA00023136"/>
    </source>
</evidence>
<dbReference type="GO" id="GO:0022857">
    <property type="term" value="F:transmembrane transporter activity"/>
    <property type="evidence" value="ECO:0007669"/>
    <property type="project" value="UniProtKB-UniRule"/>
</dbReference>
<feature type="transmembrane region" description="Helical" evidence="7">
    <location>
        <begin position="645"/>
        <end position="666"/>
    </location>
</feature>
<feature type="transmembrane region" description="Helical" evidence="7">
    <location>
        <begin position="56"/>
        <end position="77"/>
    </location>
</feature>
<dbReference type="InterPro" id="IPR007603">
    <property type="entry name" value="Choline_transptr-like"/>
</dbReference>
<feature type="transmembrane region" description="Helical" evidence="7">
    <location>
        <begin position="229"/>
        <end position="247"/>
    </location>
</feature>
<sequence>MSRDKSRKKHSKIERDDESINCCQLDVHKALIKERNYPKREPKDLNLHGKRSCTDVFCLFIFVGAVIGWLGVSAFVFKNGGPEKALAPVDSHHRRCGFDAGVEDRPYLFYFDITKCLPPRKNLFFCDTPQVCVKECPKTSFSSSYYLETLEPFWSIKEKLICVEDFDKHIQINSYGDVRNAIEGGYCADWYMESEPIIRRCIPKKFMLKVYSPNKDHVLNITDLQFRNLPIIIDTSLSYFLSFLTTDETVLQFFQRMAENLLEEWKKIVLFVCLATFLSFVFIVIMRWISGIIIWASIIGLIALLCFTSFYTWKKFNEVKEQETVLDSSKILLFASLRIDTSQLKDDILMHKYTWLAFFILSLMALLLIVVILLFLRNRITLAIQLIKEGSKAVSYAWTSLIFPPFPWVIQLAIFVQAACIFCFLIGEKIPIYRVTGINGTDCTCSNGYKEGDICNMETFKAMCFNSYGETCTTAQCIYSADEAENYTIYLHLFNIFMLLWSEYFVSGFTQMSLAMTFAVYYWTASKRKLPFCIVGKNTYRVIRYHLGTIAFGSFLLALLNWLRLLIEASYRYINKGNSSVTKCLKCCCGCILACLHKILRILTKNAYIMCAMKGTNYCISAQHAFTLIIKNILRASILDGVTSFLFFIMKLLITGIVGVLAFYCFSNSTPDLRNPNETDISFEYYFFPIIVTCLATYFVASLFFGVYATAVDTIFLCALEDLDRNTGLPDKPYAMSKGLIRIFQVKNKRRGS</sequence>
<dbReference type="EMBL" id="JARGDH010000002">
    <property type="protein sequence ID" value="KAL0276439.1"/>
    <property type="molecule type" value="Genomic_DNA"/>
</dbReference>
<keyword evidence="5 7" id="KW-0472">Membrane</keyword>
<protein>
    <recommendedName>
        <fullName evidence="7">Choline transporter-like protein</fullName>
    </recommendedName>
</protein>
<dbReference type="EMBL" id="JARGDH010000002">
    <property type="protein sequence ID" value="KAL0276441.1"/>
    <property type="molecule type" value="Genomic_DNA"/>
</dbReference>
<keyword evidence="4 7" id="KW-1133">Transmembrane helix</keyword>
<comment type="caution">
    <text evidence="8">The sequence shown here is derived from an EMBL/GenBank/DDBJ whole genome shotgun (WGS) entry which is preliminary data.</text>
</comment>
<reference evidence="8" key="1">
    <citation type="journal article" date="2024" name="Gigascience">
        <title>Chromosome-level genome of the poultry shaft louse Menopon gallinae provides insight into the host-switching and adaptive evolution of parasitic lice.</title>
        <authorList>
            <person name="Xu Y."/>
            <person name="Ma L."/>
            <person name="Liu S."/>
            <person name="Liang Y."/>
            <person name="Liu Q."/>
            <person name="He Z."/>
            <person name="Tian L."/>
            <person name="Duan Y."/>
            <person name="Cai W."/>
            <person name="Li H."/>
            <person name="Song F."/>
        </authorList>
    </citation>
    <scope>NUCLEOTIDE SEQUENCE</scope>
    <source>
        <strain evidence="8">Cailab_2023a</strain>
    </source>
</reference>
<feature type="transmembrane region" description="Helical" evidence="7">
    <location>
        <begin position="408"/>
        <end position="427"/>
    </location>
</feature>